<evidence type="ECO:0000256" key="2">
    <source>
        <dbReference type="ARBA" id="ARBA00022777"/>
    </source>
</evidence>
<dbReference type="EC" id="2.7.1.2" evidence="4"/>
<dbReference type="Gene3D" id="3.40.367.20">
    <property type="match status" value="1"/>
</dbReference>
<dbReference type="InterPro" id="IPR043129">
    <property type="entry name" value="ATPase_NBD"/>
</dbReference>
<dbReference type="InterPro" id="IPR003836">
    <property type="entry name" value="Glucokinase"/>
</dbReference>
<name>B2IKK3_BEII9</name>
<dbReference type="GO" id="GO:0006096">
    <property type="term" value="P:glycolytic process"/>
    <property type="evidence" value="ECO:0007669"/>
    <property type="project" value="InterPro"/>
</dbReference>
<dbReference type="GO" id="GO:0005829">
    <property type="term" value="C:cytosol"/>
    <property type="evidence" value="ECO:0007669"/>
    <property type="project" value="TreeGrafter"/>
</dbReference>
<comment type="similarity">
    <text evidence="3">Belongs to the bacterial glucokinase family.</text>
</comment>
<dbReference type="GO" id="GO:0005524">
    <property type="term" value="F:ATP binding"/>
    <property type="evidence" value="ECO:0007669"/>
    <property type="project" value="InterPro"/>
</dbReference>
<dbReference type="PANTHER" id="PTHR47690">
    <property type="entry name" value="GLUCOKINASE"/>
    <property type="match status" value="1"/>
</dbReference>
<dbReference type="EMBL" id="CP001016">
    <property type="protein sequence ID" value="ACB96483.1"/>
    <property type="molecule type" value="Genomic_DNA"/>
</dbReference>
<proteinExistence type="inferred from homology"/>
<dbReference type="InterPro" id="IPR050201">
    <property type="entry name" value="Bacterial_glucokinase"/>
</dbReference>
<evidence type="ECO:0000313" key="5">
    <source>
        <dbReference type="Proteomes" id="UP000001695"/>
    </source>
</evidence>
<protein>
    <submittedName>
        <fullName evidence="4">Glucokinase</fullName>
        <ecNumber evidence="4">2.7.1.2</ecNumber>
    </submittedName>
</protein>
<evidence type="ECO:0000313" key="4">
    <source>
        <dbReference type="EMBL" id="ACB96483.1"/>
    </source>
</evidence>
<keyword evidence="1 4" id="KW-0808">Transferase</keyword>
<keyword evidence="5" id="KW-1185">Reference proteome</keyword>
<dbReference type="GO" id="GO:0005536">
    <property type="term" value="F:D-glucose binding"/>
    <property type="evidence" value="ECO:0007669"/>
    <property type="project" value="InterPro"/>
</dbReference>
<evidence type="ECO:0000256" key="3">
    <source>
        <dbReference type="RuleBase" id="RU004046"/>
    </source>
</evidence>
<organism evidence="4 5">
    <name type="scientific">Beijerinckia indica subsp. indica (strain ATCC 9039 / DSM 1715 / NCIMB 8712)</name>
    <dbReference type="NCBI Taxonomy" id="395963"/>
    <lineage>
        <taxon>Bacteria</taxon>
        <taxon>Pseudomonadati</taxon>
        <taxon>Pseudomonadota</taxon>
        <taxon>Alphaproteobacteria</taxon>
        <taxon>Hyphomicrobiales</taxon>
        <taxon>Beijerinckiaceae</taxon>
        <taxon>Beijerinckia</taxon>
    </lineage>
</organism>
<sequence>MHFPFPHLLADIGGTNVRFAIVDRPGGELRTGFAGKTGAFFNFEAALAVALEDFAVQPRSLIACAAGPVQNRCVQMTNAHWRIDGAAVAPLFGLEQGLLLNDFEAQAYSLAVLRPDLIHPIGAQGEKLAGAQVILGPGTGLGVAALVMVKDAYYALVSEAGHVDFGPASDEEAALWPYIDREPLGRISAESLLSGPGLLRLHRARLTMVKHPPEKAIQDVGVLIEQAHKNEVGEEAATVRLFLSLLARFSSDMAVTFVSRGGVTFAGGILPRLIDFLDVATFRTHFENKPPHKAWVSQIPTRLIMDEAALFQGLAAIGAKPELYLINYAKRAWC</sequence>
<accession>B2IKK3</accession>
<keyword evidence="2 4" id="KW-0418">Kinase</keyword>
<reference evidence="4 5" key="2">
    <citation type="journal article" date="2010" name="J. Bacteriol.">
        <title>Complete genome sequence of Beijerinckia indica subsp. indica.</title>
        <authorList>
            <person name="Tamas I."/>
            <person name="Dedysh S.N."/>
            <person name="Liesack W."/>
            <person name="Stott M.B."/>
            <person name="Alam M."/>
            <person name="Murrell J.C."/>
            <person name="Dunfield P.F."/>
        </authorList>
    </citation>
    <scope>NUCLEOTIDE SEQUENCE [LARGE SCALE GENOMIC DNA]</scope>
    <source>
        <strain evidence="5">ATCC 9039 / DSM 1715 / NCIMB 8712</strain>
    </source>
</reference>
<dbReference type="eggNOG" id="COG0837">
    <property type="taxonomic scope" value="Bacteria"/>
</dbReference>
<gene>
    <name evidence="4" type="ordered locus">Bind_2915</name>
</gene>
<dbReference type="Gene3D" id="3.30.420.40">
    <property type="match status" value="1"/>
</dbReference>
<dbReference type="HOGENOM" id="CLU_042582_1_0_5"/>
<dbReference type="RefSeq" id="WP_012385834.1">
    <property type="nucleotide sequence ID" value="NC_010581.1"/>
</dbReference>
<dbReference type="SUPFAM" id="SSF53067">
    <property type="entry name" value="Actin-like ATPase domain"/>
    <property type="match status" value="1"/>
</dbReference>
<dbReference type="Proteomes" id="UP000001695">
    <property type="component" value="Chromosome"/>
</dbReference>
<dbReference type="Pfam" id="PF02685">
    <property type="entry name" value="Glucokinase"/>
    <property type="match status" value="1"/>
</dbReference>
<reference evidence="5" key="1">
    <citation type="submission" date="2008-03" db="EMBL/GenBank/DDBJ databases">
        <title>Complete sequence of chromosome of Beijerinckia indica subsp. indica ATCC 9039.</title>
        <authorList>
            <consortium name="US DOE Joint Genome Institute"/>
            <person name="Copeland A."/>
            <person name="Lucas S."/>
            <person name="Lapidus A."/>
            <person name="Glavina del Rio T."/>
            <person name="Dalin E."/>
            <person name="Tice H."/>
            <person name="Bruce D."/>
            <person name="Goodwin L."/>
            <person name="Pitluck S."/>
            <person name="LaButti K."/>
            <person name="Schmutz J."/>
            <person name="Larimer F."/>
            <person name="Land M."/>
            <person name="Hauser L."/>
            <person name="Kyrpides N."/>
            <person name="Mikhailova N."/>
            <person name="Dunfield P.F."/>
            <person name="Dedysh S.N."/>
            <person name="Liesack W."/>
            <person name="Saw J.H."/>
            <person name="Alam M."/>
            <person name="Chen Y."/>
            <person name="Murrell J.C."/>
            <person name="Richardson P."/>
        </authorList>
    </citation>
    <scope>NUCLEOTIDE SEQUENCE [LARGE SCALE GENOMIC DNA]</scope>
    <source>
        <strain evidence="5">ATCC 9039 / DSM 1715 / NCIMB 8712</strain>
    </source>
</reference>
<evidence type="ECO:0000256" key="1">
    <source>
        <dbReference type="ARBA" id="ARBA00022679"/>
    </source>
</evidence>
<dbReference type="KEGG" id="bid:Bind_2915"/>
<dbReference type="OrthoDB" id="9800595at2"/>
<dbReference type="PANTHER" id="PTHR47690:SF1">
    <property type="entry name" value="GLUCOKINASE"/>
    <property type="match status" value="1"/>
</dbReference>
<dbReference type="STRING" id="395963.Bind_2915"/>
<dbReference type="CDD" id="cd24008">
    <property type="entry name" value="ASKHA_NBD_GLK"/>
    <property type="match status" value="1"/>
</dbReference>
<dbReference type="GO" id="GO:0004340">
    <property type="term" value="F:glucokinase activity"/>
    <property type="evidence" value="ECO:0007669"/>
    <property type="project" value="UniProtKB-EC"/>
</dbReference>
<dbReference type="AlphaFoldDB" id="B2IKK3"/>